<dbReference type="Pfam" id="PF14257">
    <property type="entry name" value="DUF4349"/>
    <property type="match status" value="1"/>
</dbReference>
<evidence type="ECO:0000313" key="4">
    <source>
        <dbReference type="Proteomes" id="UP000007590"/>
    </source>
</evidence>
<dbReference type="Proteomes" id="UP000007590">
    <property type="component" value="Chromosome"/>
</dbReference>
<keyword evidence="1" id="KW-0812">Transmembrane</keyword>
<dbReference type="HOGENOM" id="CLU_849291_0_0_10"/>
<reference evidence="3" key="1">
    <citation type="submission" date="2012-02" db="EMBL/GenBank/DDBJ databases">
        <title>The complete genome of Solitalea canadensis DSM 3403.</title>
        <authorList>
            <consortium name="US DOE Joint Genome Institute (JGI-PGF)"/>
            <person name="Lucas S."/>
            <person name="Copeland A."/>
            <person name="Lapidus A."/>
            <person name="Glavina del Rio T."/>
            <person name="Dalin E."/>
            <person name="Tice H."/>
            <person name="Bruce D."/>
            <person name="Goodwin L."/>
            <person name="Pitluck S."/>
            <person name="Peters L."/>
            <person name="Ovchinnikova G."/>
            <person name="Lu M."/>
            <person name="Kyrpides N."/>
            <person name="Mavromatis K."/>
            <person name="Ivanova N."/>
            <person name="Brettin T."/>
            <person name="Detter J.C."/>
            <person name="Han C."/>
            <person name="Larimer F."/>
            <person name="Land M."/>
            <person name="Hauser L."/>
            <person name="Markowitz V."/>
            <person name="Cheng J.-F."/>
            <person name="Hugenholtz P."/>
            <person name="Woyke T."/>
            <person name="Wu D."/>
            <person name="Spring S."/>
            <person name="Schroeder M."/>
            <person name="Kopitz M."/>
            <person name="Brambilla E."/>
            <person name="Klenk H.-P."/>
            <person name="Eisen J.A."/>
        </authorList>
    </citation>
    <scope>NUCLEOTIDE SEQUENCE</scope>
    <source>
        <strain evidence="3">DSM 3403</strain>
    </source>
</reference>
<dbReference type="STRING" id="929556.Solca_0388"/>
<keyword evidence="4" id="KW-1185">Reference proteome</keyword>
<dbReference type="InterPro" id="IPR025645">
    <property type="entry name" value="DUF4349"/>
</dbReference>
<gene>
    <name evidence="3" type="ordered locus">Solca_0388</name>
</gene>
<feature type="domain" description="DUF4349" evidence="2">
    <location>
        <begin position="71"/>
        <end position="306"/>
    </location>
</feature>
<dbReference type="AlphaFoldDB" id="H8KP06"/>
<evidence type="ECO:0000313" key="3">
    <source>
        <dbReference type="EMBL" id="AFD05528.1"/>
    </source>
</evidence>
<proteinExistence type="predicted"/>
<sequence>MSGELIEKYLRTNSLLNKIMKNIQQLVLISVLTLAITSCGQNHKAEMESMASADTAMISSSAAETGNDNGRKFIRTSELKFKVKSVADATFKIEDIARKEGGFVTLSNLTSSVDNVVTTKVSADSSVETKYYTVSNSIILRVPNYKLDTTLKQIAKLVDFLDYRVIKADDVGLQLLSNNMAQKRIAKNEQRLTDAIDQKGRKLNDVTNAEESLLDKNEQSDATKLSSLNLNDQINFSTVSLSVYQRETTKSELIVNNVNLKEYQQGFLSSAYESFLTGFEILSSIVLALIKLWSVILLASAAYFLYRKYGFKFKKEVR</sequence>
<name>H8KP06_SOLCM</name>
<protein>
    <recommendedName>
        <fullName evidence="2">DUF4349 domain-containing protein</fullName>
    </recommendedName>
</protein>
<dbReference type="EMBL" id="CP003349">
    <property type="protein sequence ID" value="AFD05528.1"/>
    <property type="molecule type" value="Genomic_DNA"/>
</dbReference>
<keyword evidence="1" id="KW-1133">Transmembrane helix</keyword>
<evidence type="ECO:0000256" key="1">
    <source>
        <dbReference type="SAM" id="Phobius"/>
    </source>
</evidence>
<organism evidence="3 4">
    <name type="scientific">Solitalea canadensis (strain ATCC 29591 / DSM 3403 / JCM 21819 / LMG 8368 / NBRC 15130 / NCIMB 12057 / USAM 9D)</name>
    <name type="common">Flexibacter canadensis</name>
    <dbReference type="NCBI Taxonomy" id="929556"/>
    <lineage>
        <taxon>Bacteria</taxon>
        <taxon>Pseudomonadati</taxon>
        <taxon>Bacteroidota</taxon>
        <taxon>Sphingobacteriia</taxon>
        <taxon>Sphingobacteriales</taxon>
        <taxon>Sphingobacteriaceae</taxon>
        <taxon>Solitalea</taxon>
    </lineage>
</organism>
<dbReference type="KEGG" id="scn:Solca_0388"/>
<evidence type="ECO:0000259" key="2">
    <source>
        <dbReference type="Pfam" id="PF14257"/>
    </source>
</evidence>
<feature type="transmembrane region" description="Helical" evidence="1">
    <location>
        <begin position="281"/>
        <end position="306"/>
    </location>
</feature>
<accession>H8KP06</accession>
<dbReference type="eggNOG" id="ENOG502ZCH8">
    <property type="taxonomic scope" value="Bacteria"/>
</dbReference>
<keyword evidence="1" id="KW-0472">Membrane</keyword>